<proteinExistence type="predicted"/>
<keyword evidence="2" id="KW-0479">Metal-binding</keyword>
<dbReference type="Pfam" id="PF04234">
    <property type="entry name" value="CopC"/>
    <property type="match status" value="1"/>
</dbReference>
<dbReference type="SUPFAM" id="SSF81296">
    <property type="entry name" value="E set domains"/>
    <property type="match status" value="2"/>
</dbReference>
<keyword evidence="4" id="KW-0186">Copper</keyword>
<keyword evidence="5" id="KW-0472">Membrane</keyword>
<dbReference type="Gene3D" id="2.60.40.1220">
    <property type="match status" value="1"/>
</dbReference>
<sequence>MPVDGAPGTRRAAGIVIARFVVTFAVVLGMAVLAGAHSALKSSKPADGARLEEMPQAVELTFTEPVETALSVFKVYPVPAPPDALADLERLNGMAAELVSKVLSRKGDEAQRADAGLGTKATPTASVTIRLKPGLKPGAYVVMWRVLSIDTHPTQGFVVFVYAR</sequence>
<evidence type="ECO:0000256" key="4">
    <source>
        <dbReference type="ARBA" id="ARBA00023008"/>
    </source>
</evidence>
<keyword evidence="8" id="KW-1185">Reference proteome</keyword>
<dbReference type="RefSeq" id="WP_324717357.1">
    <property type="nucleotide sequence ID" value="NZ_CP141615.1"/>
</dbReference>
<organism evidence="7 8">
    <name type="scientific">Carboxydichorda subterranea</name>
    <dbReference type="NCBI Taxonomy" id="3109565"/>
    <lineage>
        <taxon>Bacteria</taxon>
        <taxon>Bacillati</taxon>
        <taxon>Bacillota</taxon>
        <taxon>Limnochordia</taxon>
        <taxon>Limnochordales</taxon>
        <taxon>Geochordaceae</taxon>
        <taxon>Carboxydichorda</taxon>
    </lineage>
</organism>
<evidence type="ECO:0000256" key="3">
    <source>
        <dbReference type="ARBA" id="ARBA00022729"/>
    </source>
</evidence>
<dbReference type="InterPro" id="IPR014755">
    <property type="entry name" value="Cu-Rt/internalin_Ig-like"/>
</dbReference>
<comment type="subcellular location">
    <subcellularLocation>
        <location evidence="1">Cell envelope</location>
    </subcellularLocation>
</comment>
<feature type="domain" description="CopC" evidence="6">
    <location>
        <begin position="37"/>
        <end position="160"/>
    </location>
</feature>
<dbReference type="PANTHER" id="PTHR34820">
    <property type="entry name" value="INNER MEMBRANE PROTEIN YEBZ"/>
    <property type="match status" value="1"/>
</dbReference>
<keyword evidence="3" id="KW-0732">Signal</keyword>
<evidence type="ECO:0000313" key="7">
    <source>
        <dbReference type="EMBL" id="WRP18086.1"/>
    </source>
</evidence>
<dbReference type="Proteomes" id="UP001332192">
    <property type="component" value="Chromosome"/>
</dbReference>
<reference evidence="7 8" key="1">
    <citation type="journal article" date="2024" name="Front. Microbiol.">
        <title>Novel thermophilic genera Geochorda gen. nov. and Carboxydochorda gen. nov. from the deep terrestrial subsurface reveal the ecophysiological diversity in the class Limnochordia.</title>
        <authorList>
            <person name="Karnachuk O.V."/>
            <person name="Lukina A.P."/>
            <person name="Avakyan M.R."/>
            <person name="Kadnikov V.V."/>
            <person name="Begmatov S."/>
            <person name="Beletsky A.V."/>
            <person name="Vlasova K.G."/>
            <person name="Novikov A.A."/>
            <person name="Shcherbakova V.A."/>
            <person name="Mardanov A.V."/>
            <person name="Ravin N.V."/>
        </authorList>
    </citation>
    <scope>NUCLEOTIDE SEQUENCE [LARGE SCALE GENOMIC DNA]</scope>
    <source>
        <strain evidence="7 8">L945</strain>
    </source>
</reference>
<keyword evidence="5" id="KW-0812">Transmembrane</keyword>
<evidence type="ECO:0000256" key="1">
    <source>
        <dbReference type="ARBA" id="ARBA00004196"/>
    </source>
</evidence>
<evidence type="ECO:0000313" key="8">
    <source>
        <dbReference type="Proteomes" id="UP001332192"/>
    </source>
</evidence>
<name>A0ABZ1BZ57_9FIRM</name>
<dbReference type="EMBL" id="CP141615">
    <property type="protein sequence ID" value="WRP18086.1"/>
    <property type="molecule type" value="Genomic_DNA"/>
</dbReference>
<dbReference type="InterPro" id="IPR032694">
    <property type="entry name" value="CopC/D"/>
</dbReference>
<dbReference type="PANTHER" id="PTHR34820:SF4">
    <property type="entry name" value="INNER MEMBRANE PROTEIN YEBZ"/>
    <property type="match status" value="1"/>
</dbReference>
<accession>A0ABZ1BZ57</accession>
<dbReference type="InterPro" id="IPR007348">
    <property type="entry name" value="CopC_dom"/>
</dbReference>
<feature type="transmembrane region" description="Helical" evidence="5">
    <location>
        <begin position="12"/>
        <end position="34"/>
    </location>
</feature>
<gene>
    <name evidence="7" type="ORF">U7230_03510</name>
</gene>
<evidence type="ECO:0000256" key="5">
    <source>
        <dbReference type="SAM" id="Phobius"/>
    </source>
</evidence>
<keyword evidence="5" id="KW-1133">Transmembrane helix</keyword>
<evidence type="ECO:0000256" key="2">
    <source>
        <dbReference type="ARBA" id="ARBA00022723"/>
    </source>
</evidence>
<evidence type="ECO:0000259" key="6">
    <source>
        <dbReference type="Pfam" id="PF04234"/>
    </source>
</evidence>
<dbReference type="InterPro" id="IPR014756">
    <property type="entry name" value="Ig_E-set"/>
</dbReference>
<protein>
    <submittedName>
        <fullName evidence="7">Copper resistance CopC family protein</fullName>
    </submittedName>
</protein>